<dbReference type="PANTHER" id="PTHR45786:SF74">
    <property type="entry name" value="ATP-DEPENDENT DNA HELICASE"/>
    <property type="match status" value="1"/>
</dbReference>
<gene>
    <name evidence="2" type="ORF">LAZ67_4002941</name>
</gene>
<dbReference type="Proteomes" id="UP001235939">
    <property type="component" value="Chromosome 04"/>
</dbReference>
<proteinExistence type="predicted"/>
<reference evidence="2 3" key="1">
    <citation type="submission" date="2022-01" db="EMBL/GenBank/DDBJ databases">
        <title>A chromosomal length assembly of Cordylochernes scorpioides.</title>
        <authorList>
            <person name="Zeh D."/>
            <person name="Zeh J."/>
        </authorList>
    </citation>
    <scope>NUCLEOTIDE SEQUENCE [LARGE SCALE GENOMIC DNA]</scope>
    <source>
        <strain evidence="2">IN4F17</strain>
        <tissue evidence="2">Whole Body</tissue>
    </source>
</reference>
<feature type="region of interest" description="Disordered" evidence="1">
    <location>
        <begin position="1"/>
        <end position="52"/>
    </location>
</feature>
<dbReference type="EMBL" id="CP092866">
    <property type="protein sequence ID" value="UYV66814.1"/>
    <property type="molecule type" value="Genomic_DNA"/>
</dbReference>
<dbReference type="PANTHER" id="PTHR45786">
    <property type="entry name" value="DNA BINDING PROTEIN-LIKE"/>
    <property type="match status" value="1"/>
</dbReference>
<feature type="compositionally biased region" description="Basic and acidic residues" evidence="1">
    <location>
        <begin position="1"/>
        <end position="14"/>
    </location>
</feature>
<evidence type="ECO:0000313" key="2">
    <source>
        <dbReference type="EMBL" id="UYV66814.1"/>
    </source>
</evidence>
<feature type="compositionally biased region" description="Basic and acidic residues" evidence="1">
    <location>
        <begin position="70"/>
        <end position="90"/>
    </location>
</feature>
<protein>
    <submittedName>
        <fullName evidence="2">Uncharacterized protein</fullName>
    </submittedName>
</protein>
<evidence type="ECO:0000313" key="3">
    <source>
        <dbReference type="Proteomes" id="UP001235939"/>
    </source>
</evidence>
<feature type="compositionally biased region" description="Basic and acidic residues" evidence="1">
    <location>
        <begin position="24"/>
        <end position="44"/>
    </location>
</feature>
<evidence type="ECO:0000256" key="1">
    <source>
        <dbReference type="SAM" id="MobiDB-lite"/>
    </source>
</evidence>
<organism evidence="2 3">
    <name type="scientific">Cordylochernes scorpioides</name>
    <dbReference type="NCBI Taxonomy" id="51811"/>
    <lineage>
        <taxon>Eukaryota</taxon>
        <taxon>Metazoa</taxon>
        <taxon>Ecdysozoa</taxon>
        <taxon>Arthropoda</taxon>
        <taxon>Chelicerata</taxon>
        <taxon>Arachnida</taxon>
        <taxon>Pseudoscorpiones</taxon>
        <taxon>Cheliferoidea</taxon>
        <taxon>Chernetidae</taxon>
        <taxon>Cordylochernes</taxon>
    </lineage>
</organism>
<name>A0ABY6KDG7_9ARAC</name>
<accession>A0ABY6KDG7</accession>
<sequence length="218" mass="24885">MPPKKYNSEEERKATAAARRQKARQQETADQRAERLQRDAEAKRLHLSNETAEQRAARLLRNAEAKRLKLDSETADQRAARHQHPPDRKFSACCHKGKIGLPEQDYPEYLETLMNGVDHNSKKFMENIRSYNSSLAFASMGANIATPPGYGPYCFRIHGQIYHRTGTLHPVGEQPPKFAQLYILDTAEATRERLSIPENHGCDENVLNKLAELLEKHK</sequence>
<feature type="region of interest" description="Disordered" evidence="1">
    <location>
        <begin position="70"/>
        <end position="91"/>
    </location>
</feature>
<keyword evidence="3" id="KW-1185">Reference proteome</keyword>